<keyword evidence="1" id="KW-0560">Oxidoreductase</keyword>
<protein>
    <recommendedName>
        <fullName evidence="2">Thiamine pyrophosphate enzyme TPP-binding domain-containing protein</fullName>
    </recommendedName>
</protein>
<evidence type="ECO:0000313" key="4">
    <source>
        <dbReference type="Proteomes" id="UP000051373"/>
    </source>
</evidence>
<dbReference type="PATRIC" id="fig|1703779.3.peg.956"/>
<organism evidence="3 4">
    <name type="scientific">candidate division WOR_3 bacterium SM23_42</name>
    <dbReference type="NCBI Taxonomy" id="1703779"/>
    <lineage>
        <taxon>Bacteria</taxon>
        <taxon>Bacteria division WOR-3</taxon>
    </lineage>
</organism>
<dbReference type="InterPro" id="IPR051457">
    <property type="entry name" value="2-oxoacid:Fd_oxidoreductase"/>
</dbReference>
<dbReference type="EMBL" id="LJUJ01000006">
    <property type="protein sequence ID" value="KPK64053.1"/>
    <property type="molecule type" value="Genomic_DNA"/>
</dbReference>
<dbReference type="SUPFAM" id="SSF52518">
    <property type="entry name" value="Thiamin diphosphate-binding fold (THDP-binding)"/>
    <property type="match status" value="1"/>
</dbReference>
<evidence type="ECO:0000256" key="1">
    <source>
        <dbReference type="ARBA" id="ARBA00023002"/>
    </source>
</evidence>
<dbReference type="CDD" id="cd03375">
    <property type="entry name" value="TPP_OGFOR"/>
    <property type="match status" value="1"/>
</dbReference>
<name>A0A0S8FTL6_UNCW3</name>
<dbReference type="STRING" id="1703779.AMJ83_04355"/>
<dbReference type="InterPro" id="IPR029061">
    <property type="entry name" value="THDP-binding"/>
</dbReference>
<gene>
    <name evidence="3" type="ORF">AMJ83_04355</name>
</gene>
<dbReference type="PROSITE" id="PS51257">
    <property type="entry name" value="PROKAR_LIPOPROTEIN"/>
    <property type="match status" value="1"/>
</dbReference>
<dbReference type="PANTHER" id="PTHR48084">
    <property type="entry name" value="2-OXOGLUTARATE OXIDOREDUCTASE SUBUNIT KORB-RELATED"/>
    <property type="match status" value="1"/>
</dbReference>
<dbReference type="GO" id="GO:0016625">
    <property type="term" value="F:oxidoreductase activity, acting on the aldehyde or oxo group of donors, iron-sulfur protein as acceptor"/>
    <property type="evidence" value="ECO:0007669"/>
    <property type="project" value="UniProtKB-ARBA"/>
</dbReference>
<reference evidence="3 4" key="1">
    <citation type="journal article" date="2015" name="Microbiome">
        <title>Genomic resolution of linkages in carbon, nitrogen, and sulfur cycling among widespread estuary sediment bacteria.</title>
        <authorList>
            <person name="Baker B.J."/>
            <person name="Lazar C.S."/>
            <person name="Teske A.P."/>
            <person name="Dick G.J."/>
        </authorList>
    </citation>
    <scope>NUCLEOTIDE SEQUENCE [LARGE SCALE GENOMIC DNA]</scope>
    <source>
        <strain evidence="3">SM23_42</strain>
    </source>
</reference>
<sequence length="273" mass="30080">MFPYEKYLRRNKFPHIWCTGCGCGIVLKALLRAIEKSKIAKDDIALVSGIGCSSRTPGYVDFNTLHTTHGRAIAFATGLKLAKKELNVIVVTGDGDATAIGGNHFIHAARRNLDMTVVIYNNYIYGMTGGQASPTTPAGKKGSTAPYGNIEPAFDVSALAIAAGASFVARSTCYHAVQLDKYIHKGLLKKGFSVIEAMTPCPTYYARPNRLGNVVDMMHWYKENSIPVEIARKVSEQEKKEKITIGILHDAERPEYCEEYQKLSARIMKTDNK</sequence>
<dbReference type="Proteomes" id="UP000051373">
    <property type="component" value="Unassembled WGS sequence"/>
</dbReference>
<proteinExistence type="predicted"/>
<comment type="caution">
    <text evidence="3">The sequence shown here is derived from an EMBL/GenBank/DDBJ whole genome shotgun (WGS) entry which is preliminary data.</text>
</comment>
<dbReference type="GO" id="GO:0045333">
    <property type="term" value="P:cellular respiration"/>
    <property type="evidence" value="ECO:0007669"/>
    <property type="project" value="UniProtKB-ARBA"/>
</dbReference>
<dbReference type="Pfam" id="PF02775">
    <property type="entry name" value="TPP_enzyme_C"/>
    <property type="match status" value="1"/>
</dbReference>
<dbReference type="GO" id="GO:0030976">
    <property type="term" value="F:thiamine pyrophosphate binding"/>
    <property type="evidence" value="ECO:0007669"/>
    <property type="project" value="InterPro"/>
</dbReference>
<dbReference type="Gene3D" id="3.40.50.970">
    <property type="match status" value="1"/>
</dbReference>
<accession>A0A0S8FTL6</accession>
<feature type="domain" description="Thiamine pyrophosphate enzyme TPP-binding" evidence="2">
    <location>
        <begin position="50"/>
        <end position="196"/>
    </location>
</feature>
<evidence type="ECO:0000259" key="2">
    <source>
        <dbReference type="Pfam" id="PF02775"/>
    </source>
</evidence>
<dbReference type="PANTHER" id="PTHR48084:SF1">
    <property type="entry name" value="2-OXOGLUTARATE SYNTHASE SUBUNIT KORB"/>
    <property type="match status" value="1"/>
</dbReference>
<evidence type="ECO:0000313" key="3">
    <source>
        <dbReference type="EMBL" id="KPK64053.1"/>
    </source>
</evidence>
<dbReference type="InterPro" id="IPR011766">
    <property type="entry name" value="TPP_enzyme_TPP-bd"/>
</dbReference>
<dbReference type="AlphaFoldDB" id="A0A0S8FTL6"/>